<organism evidence="2 3">
    <name type="scientific">Methanolobus zinderi</name>
    <dbReference type="NCBI Taxonomy" id="536044"/>
    <lineage>
        <taxon>Archaea</taxon>
        <taxon>Methanobacteriati</taxon>
        <taxon>Methanobacteriota</taxon>
        <taxon>Stenosarchaea group</taxon>
        <taxon>Methanomicrobia</taxon>
        <taxon>Methanosarcinales</taxon>
        <taxon>Methanosarcinaceae</taxon>
        <taxon>Methanolobus</taxon>
    </lineage>
</organism>
<dbReference type="EMBL" id="CP058215">
    <property type="protein sequence ID" value="QLC49152.1"/>
    <property type="molecule type" value="Genomic_DNA"/>
</dbReference>
<proteinExistence type="predicted"/>
<dbReference type="InterPro" id="IPR011856">
    <property type="entry name" value="tRNA_endonuc-like_dom_sf"/>
</dbReference>
<name>A0A7D5E5J7_9EURY</name>
<dbReference type="GO" id="GO:0015666">
    <property type="term" value="F:restriction endodeoxyribonuclease activity"/>
    <property type="evidence" value="ECO:0007669"/>
    <property type="project" value="TreeGrafter"/>
</dbReference>
<dbReference type="PANTHER" id="PTHR30015">
    <property type="entry name" value="MRR RESTRICTION SYSTEM PROTEIN"/>
    <property type="match status" value="1"/>
</dbReference>
<feature type="domain" description="Restriction endonuclease type IV Mrr" evidence="1">
    <location>
        <begin position="10"/>
        <end position="122"/>
    </location>
</feature>
<evidence type="ECO:0000259" key="1">
    <source>
        <dbReference type="Pfam" id="PF04471"/>
    </source>
</evidence>
<dbReference type="PANTHER" id="PTHR30015:SF7">
    <property type="entry name" value="TYPE IV METHYL-DIRECTED RESTRICTION ENZYME ECOKMRR"/>
    <property type="match status" value="1"/>
</dbReference>
<dbReference type="InterPro" id="IPR007560">
    <property type="entry name" value="Restrct_endonuc_IV_Mrr"/>
</dbReference>
<gene>
    <name evidence="2" type="ORF">HWN40_02145</name>
</gene>
<dbReference type="OrthoDB" id="141004at2157"/>
<accession>A0A7D5E5J7</accession>
<sequence>MQSWSVAQLQETDPYEFEKLLAQLFRNMGYLVEETQLSRDRGIDLIIRIDHFGLTHTWIVQAKRYTDSVGVKAIREYSSLRHRDRVDGVIIVTTSHFTKEAQEEAAEHNVKLIDGNLLAGMLNHYLPSGNTADQSAGVPGEDDRKPESSTVLRIGEEIISREIVSLEKERYTMVISNKNIFFKKETNGLLSKKESVELRILLKDLIGIHVEKQHLFLIAGRKDLTVYPLSGKSKDKIAEILENLRPEYIRGEHLILSSRKSSSMTILTNKRLVLLEIGDSITKEIMLSKIVEMEVEGGFLKRDRLMISESSAGMNKHYLEVDDIHRWKEEIEQNVKVN</sequence>
<keyword evidence="2" id="KW-0255">Endonuclease</keyword>
<dbReference type="KEGG" id="mzi:HWN40_02145"/>
<dbReference type="GO" id="GO:0003677">
    <property type="term" value="F:DNA binding"/>
    <property type="evidence" value="ECO:0007669"/>
    <property type="project" value="InterPro"/>
</dbReference>
<dbReference type="GeneID" id="55820438"/>
<dbReference type="InterPro" id="IPR052906">
    <property type="entry name" value="Type_IV_Methyl-Rstrct_Enzyme"/>
</dbReference>
<keyword evidence="2" id="KW-0378">Hydrolase</keyword>
<dbReference type="Pfam" id="PF04471">
    <property type="entry name" value="Mrr_cat"/>
    <property type="match status" value="1"/>
</dbReference>
<keyword evidence="2" id="KW-0540">Nuclease</keyword>
<dbReference type="RefSeq" id="WP_176964215.1">
    <property type="nucleotide sequence ID" value="NZ_CP058215.1"/>
</dbReference>
<dbReference type="AlphaFoldDB" id="A0A7D5E5J7"/>
<dbReference type="SUPFAM" id="SSF52980">
    <property type="entry name" value="Restriction endonuclease-like"/>
    <property type="match status" value="1"/>
</dbReference>
<dbReference type="Proteomes" id="UP000509594">
    <property type="component" value="Chromosome"/>
</dbReference>
<dbReference type="GO" id="GO:0009307">
    <property type="term" value="P:DNA restriction-modification system"/>
    <property type="evidence" value="ECO:0007669"/>
    <property type="project" value="InterPro"/>
</dbReference>
<evidence type="ECO:0000313" key="3">
    <source>
        <dbReference type="Proteomes" id="UP000509594"/>
    </source>
</evidence>
<dbReference type="Gene3D" id="3.40.1350.10">
    <property type="match status" value="1"/>
</dbReference>
<evidence type="ECO:0000313" key="2">
    <source>
        <dbReference type="EMBL" id="QLC49152.1"/>
    </source>
</evidence>
<protein>
    <submittedName>
        <fullName evidence="2">Restriction endonuclease</fullName>
    </submittedName>
</protein>
<dbReference type="InterPro" id="IPR011335">
    <property type="entry name" value="Restrct_endonuc-II-like"/>
</dbReference>
<keyword evidence="3" id="KW-1185">Reference proteome</keyword>
<reference evidence="2 3" key="1">
    <citation type="submission" date="2020-06" db="EMBL/GenBank/DDBJ databases">
        <title>Methanolobus halotolerans sp. nov., isolated from a saline lake Tus in Siberia.</title>
        <authorList>
            <person name="Shen Y."/>
            <person name="Chen S.-C."/>
            <person name="Lai M.-C."/>
            <person name="Huang H.-H."/>
            <person name="Chiu H.-H."/>
            <person name="Tang S.-L."/>
            <person name="Rogozin D.Y."/>
            <person name="Degermendzhy A.G."/>
        </authorList>
    </citation>
    <scope>NUCLEOTIDE SEQUENCE [LARGE SCALE GENOMIC DNA]</scope>
    <source>
        <strain evidence="2 3">DSM 21339</strain>
    </source>
</reference>